<reference evidence="3 4" key="3">
    <citation type="journal article" date="2013" name="Genome Biol.">
        <title>Assembly of a phased diploid Candida albicans genome facilitates allele-specific measurements and provides a simple model for repeat and indel structure.</title>
        <authorList>
            <person name="Muzzey D."/>
            <person name="Schwartz K."/>
            <person name="Weissman J.S."/>
            <person name="Sherlock G."/>
        </authorList>
    </citation>
    <scope>NUCLEOTIDE SEQUENCE [LARGE SCALE GENOMIC DNA]</scope>
    <source>
        <strain evidence="4">SC5314 / ATCC MYA-2876</strain>
    </source>
</reference>
<dbReference type="CGD" id="CAL0000182330">
    <property type="gene designation" value="orf19.9580"/>
</dbReference>
<gene>
    <name evidence="3" type="ordered locus">CAALFM_C200920WA</name>
    <name evidence="2" type="ordered locus">orf19.9580</name>
</gene>
<evidence type="ECO:0000256" key="1">
    <source>
        <dbReference type="SAM" id="SignalP"/>
    </source>
</evidence>
<reference evidence="3 4" key="1">
    <citation type="journal article" date="2004" name="Proc. Natl. Acad. Sci. U.S.A.">
        <title>The diploid genome sequence of Candida albicans.</title>
        <authorList>
            <person name="Jones T."/>
            <person name="Federspiel N.A."/>
            <person name="Chibana H."/>
            <person name="Dungan J."/>
            <person name="Kalman S."/>
            <person name="Magee B.B."/>
            <person name="Newport G."/>
            <person name="Thorstenson Y.R."/>
            <person name="Agabian N."/>
            <person name="Magee P.T."/>
            <person name="Davis R.W."/>
            <person name="Scherer S."/>
        </authorList>
    </citation>
    <scope>NUCLEOTIDE SEQUENCE [LARGE SCALE GENOMIC DNA]</scope>
    <source>
        <strain evidence="4">SC5314 / ATCC MYA-2876</strain>
    </source>
</reference>
<keyword evidence="1" id="KW-0732">Signal</keyword>
<dbReference type="VEuPathDB" id="FungiDB:C2_00920W_A"/>
<dbReference type="OrthoDB" id="4017608at2759"/>
<dbReference type="RefSeq" id="XP_719481.2">
    <property type="nucleotide sequence ID" value="XM_714388.2"/>
</dbReference>
<dbReference type="KEGG" id="cal:CAALFM_C200920WA"/>
<evidence type="ECO:0000313" key="2">
    <source>
        <dbReference type="CGD" id="CAL0000182330"/>
    </source>
</evidence>
<dbReference type="GeneID" id="3638893"/>
<keyword evidence="4" id="KW-1185">Reference proteome</keyword>
<dbReference type="AlphaFoldDB" id="A0A1D8PG85"/>
<dbReference type="InParanoid" id="A0A1D8PG85"/>
<proteinExistence type="predicted"/>
<dbReference type="EMBL" id="CP017624">
    <property type="protein sequence ID" value="AOW27144.1"/>
    <property type="molecule type" value="Genomic_DNA"/>
</dbReference>
<reference evidence="3 4" key="2">
    <citation type="journal article" date="2007" name="Genome Biol.">
        <title>Assembly of the Candida albicans genome into sixteen supercontigs aligned on the eight chromosomes.</title>
        <authorList>
            <person name="van het Hoog M."/>
            <person name="Rast T.J."/>
            <person name="Martchenko M."/>
            <person name="Grindle S."/>
            <person name="Dignard D."/>
            <person name="Hogues H."/>
            <person name="Cuomo C."/>
            <person name="Berriman M."/>
            <person name="Scherer S."/>
            <person name="Magee B.B."/>
            <person name="Whiteway M."/>
            <person name="Chibana H."/>
            <person name="Nantel A."/>
            <person name="Magee P.T."/>
        </authorList>
    </citation>
    <scope>GENOME REANNOTATION</scope>
    <source>
        <strain evidence="4">SC5314 / ATCC MYA-2876</strain>
    </source>
</reference>
<protein>
    <submittedName>
        <fullName evidence="3">Uncharacterized protein</fullName>
    </submittedName>
</protein>
<accession>A0A1D8PG85</accession>
<name>A0A1D8PG85_CANAL</name>
<organism evidence="3 4">
    <name type="scientific">Candida albicans (strain SC5314 / ATCC MYA-2876)</name>
    <name type="common">Yeast</name>
    <dbReference type="NCBI Taxonomy" id="237561"/>
    <lineage>
        <taxon>Eukaryota</taxon>
        <taxon>Fungi</taxon>
        <taxon>Dikarya</taxon>
        <taxon>Ascomycota</taxon>
        <taxon>Saccharomycotina</taxon>
        <taxon>Pichiomycetes</taxon>
        <taxon>Debaryomycetaceae</taxon>
        <taxon>Candida/Lodderomyces clade</taxon>
        <taxon>Candida</taxon>
    </lineage>
</organism>
<dbReference type="Proteomes" id="UP000000559">
    <property type="component" value="Chromosome 2"/>
</dbReference>
<feature type="signal peptide" evidence="1">
    <location>
        <begin position="1"/>
        <end position="20"/>
    </location>
</feature>
<evidence type="ECO:0000313" key="4">
    <source>
        <dbReference type="Proteomes" id="UP000000559"/>
    </source>
</evidence>
<feature type="chain" id="PRO_5009111091" evidence="1">
    <location>
        <begin position="21"/>
        <end position="222"/>
    </location>
</feature>
<evidence type="ECO:0000313" key="3">
    <source>
        <dbReference type="EMBL" id="AOW27144.1"/>
    </source>
</evidence>
<sequence length="222" mass="25292">MYKLILLTWLCLLPIQMVSSSDSTKKLFPKTDVNDLVYFNQVFDMATKQTSDPDPDSYVENSNKTITLITLDKPPKNDTNAVDAQFKKKKGKLKPKWELNAGVYLEKKVNKKLLKKSKKKNSKKFGILTKDNGDAERILIPAELMVSRATPGTHNLFSQNSSNYPFQLTKINVTSIRKAPVLSTSIAHEVSDINHGIVEFSIASKLFDKFWNQIFWAFLYIL</sequence>